<name>A0ABV1UNL5_9ACTN</name>
<gene>
    <name evidence="5" type="ORF">ABT276_00675</name>
</gene>
<feature type="region of interest" description="Disordered" evidence="3">
    <location>
        <begin position="1"/>
        <end position="21"/>
    </location>
</feature>
<dbReference type="Gene3D" id="3.30.750.24">
    <property type="entry name" value="STAS domain"/>
    <property type="match status" value="1"/>
</dbReference>
<dbReference type="SUPFAM" id="SSF52091">
    <property type="entry name" value="SpoIIaa-like"/>
    <property type="match status" value="1"/>
</dbReference>
<accession>A0ABV1UNL5</accession>
<dbReference type="PROSITE" id="PS50801">
    <property type="entry name" value="STAS"/>
    <property type="match status" value="1"/>
</dbReference>
<evidence type="ECO:0000313" key="6">
    <source>
        <dbReference type="Proteomes" id="UP001445472"/>
    </source>
</evidence>
<sequence length="133" mass="14048">MVSGATRRSGEESAAGGGERFGVATRQRGGTVVLSLSGELDHDTAEPLREAIAQQVRAGARRILVDCGDLHFCDSTGLNVLLQGRLAAQETDGRVELAALRPPVARMFEITGAHAVFQVYAGVDEALADERSD</sequence>
<protein>
    <recommendedName>
        <fullName evidence="2">Anti-sigma factor antagonist</fullName>
    </recommendedName>
</protein>
<dbReference type="InterPro" id="IPR002645">
    <property type="entry name" value="STAS_dom"/>
</dbReference>
<dbReference type="NCBIfam" id="TIGR00377">
    <property type="entry name" value="ant_ant_sig"/>
    <property type="match status" value="1"/>
</dbReference>
<dbReference type="InterPro" id="IPR036513">
    <property type="entry name" value="STAS_dom_sf"/>
</dbReference>
<dbReference type="Proteomes" id="UP001445472">
    <property type="component" value="Unassembled WGS sequence"/>
</dbReference>
<organism evidence="5 6">
    <name type="scientific">Streptomyces xantholiticus</name>
    <dbReference type="NCBI Taxonomy" id="68285"/>
    <lineage>
        <taxon>Bacteria</taxon>
        <taxon>Bacillati</taxon>
        <taxon>Actinomycetota</taxon>
        <taxon>Actinomycetes</taxon>
        <taxon>Kitasatosporales</taxon>
        <taxon>Streptomycetaceae</taxon>
        <taxon>Streptomyces</taxon>
    </lineage>
</organism>
<evidence type="ECO:0000256" key="2">
    <source>
        <dbReference type="RuleBase" id="RU003749"/>
    </source>
</evidence>
<dbReference type="RefSeq" id="WP_100105723.1">
    <property type="nucleotide sequence ID" value="NZ_JBEPBX010000001.1"/>
</dbReference>
<evidence type="ECO:0000313" key="5">
    <source>
        <dbReference type="EMBL" id="MER6611945.1"/>
    </source>
</evidence>
<dbReference type="CDD" id="cd07043">
    <property type="entry name" value="STAS_anti-anti-sigma_factors"/>
    <property type="match status" value="1"/>
</dbReference>
<dbReference type="Pfam" id="PF01740">
    <property type="entry name" value="STAS"/>
    <property type="match status" value="1"/>
</dbReference>
<keyword evidence="6" id="KW-1185">Reference proteome</keyword>
<dbReference type="InterPro" id="IPR003658">
    <property type="entry name" value="Anti-sigma_ant"/>
</dbReference>
<comment type="caution">
    <text evidence="5">The sequence shown here is derived from an EMBL/GenBank/DDBJ whole genome shotgun (WGS) entry which is preliminary data.</text>
</comment>
<evidence type="ECO:0000256" key="3">
    <source>
        <dbReference type="SAM" id="MobiDB-lite"/>
    </source>
</evidence>
<dbReference type="PANTHER" id="PTHR33495:SF2">
    <property type="entry name" value="ANTI-SIGMA FACTOR ANTAGONIST TM_1081-RELATED"/>
    <property type="match status" value="1"/>
</dbReference>
<dbReference type="PANTHER" id="PTHR33495">
    <property type="entry name" value="ANTI-SIGMA FACTOR ANTAGONIST TM_1081-RELATED-RELATED"/>
    <property type="match status" value="1"/>
</dbReference>
<feature type="domain" description="STAS" evidence="4">
    <location>
        <begin position="21"/>
        <end position="130"/>
    </location>
</feature>
<evidence type="ECO:0000256" key="1">
    <source>
        <dbReference type="ARBA" id="ARBA00009013"/>
    </source>
</evidence>
<dbReference type="EMBL" id="JBEPBX010000001">
    <property type="protein sequence ID" value="MER6611945.1"/>
    <property type="molecule type" value="Genomic_DNA"/>
</dbReference>
<evidence type="ECO:0000259" key="4">
    <source>
        <dbReference type="PROSITE" id="PS50801"/>
    </source>
</evidence>
<proteinExistence type="inferred from homology"/>
<reference evidence="5 6" key="1">
    <citation type="submission" date="2024-06" db="EMBL/GenBank/DDBJ databases">
        <title>The Natural Products Discovery Center: Release of the First 8490 Sequenced Strains for Exploring Actinobacteria Biosynthetic Diversity.</title>
        <authorList>
            <person name="Kalkreuter E."/>
            <person name="Kautsar S.A."/>
            <person name="Yang D."/>
            <person name="Bader C.D."/>
            <person name="Teijaro C.N."/>
            <person name="Fluegel L."/>
            <person name="Davis C.M."/>
            <person name="Simpson J.R."/>
            <person name="Lauterbach L."/>
            <person name="Steele A.D."/>
            <person name="Gui C."/>
            <person name="Meng S."/>
            <person name="Li G."/>
            <person name="Viehrig K."/>
            <person name="Ye F."/>
            <person name="Su P."/>
            <person name="Kiefer A.F."/>
            <person name="Nichols A."/>
            <person name="Cepeda A.J."/>
            <person name="Yan W."/>
            <person name="Fan B."/>
            <person name="Jiang Y."/>
            <person name="Adhikari A."/>
            <person name="Zheng C.-J."/>
            <person name="Schuster L."/>
            <person name="Cowan T.M."/>
            <person name="Smanski M.J."/>
            <person name="Chevrette M.G."/>
            <person name="De Carvalho L.P.S."/>
            <person name="Shen B."/>
        </authorList>
    </citation>
    <scope>NUCLEOTIDE SEQUENCE [LARGE SCALE GENOMIC DNA]</scope>
    <source>
        <strain evidence="5 6">NPDC000837</strain>
    </source>
</reference>
<comment type="similarity">
    <text evidence="1 2">Belongs to the anti-sigma-factor antagonist family.</text>
</comment>